<sequence>MQPLFIRKLRGYVRVTIRGGEIELFLNKAAGLEFQIWDIRLTGPRTATANLVLKDFFRMRPLLKETGCRVHVEKREGVPFMLGRLERRKFFAVGIIGFFIGIYLLSSLVWQVEVEGNDTVPTYEILQAAKLQGIKPYQWTFRLPPMDEMARDLHRELPDISWIGIERQGTRIVIKVVEAAKPEKHELLSPRHLVASKSAVVTEVRSTKGKPVVEPNRYVKKGDILISGIIGDEVNRQVVPAEGSVRGIVWYESKLEIPIAPQYMVYTGESFSRFYLVLGGRALQLTGYGKEDYASSDKREARTALGWKSYSLPFGWIKEKVLETRVDGGTQGPEAARAAGMERAKADILMHAGKDARFVSYNVLQEKTDNGKVYMNVLFQVEETISEELAIVQGE</sequence>
<accession>A0ACC7NY81</accession>
<reference evidence="1" key="1">
    <citation type="submission" date="2024-12" db="EMBL/GenBank/DDBJ databases">
        <authorList>
            <person name="Wu N."/>
        </authorList>
    </citation>
    <scope>NUCLEOTIDE SEQUENCE</scope>
    <source>
        <strain evidence="1">P15</strain>
    </source>
</reference>
<dbReference type="Proteomes" id="UP001631969">
    <property type="component" value="Unassembled WGS sequence"/>
</dbReference>
<dbReference type="EMBL" id="JBJURJ010000009">
    <property type="protein sequence ID" value="MFM9329703.1"/>
    <property type="molecule type" value="Genomic_DNA"/>
</dbReference>
<name>A0ACC7NY81_9BACL</name>
<organism evidence="1 2">
    <name type="scientific">Paenibacillus mesotrionivorans</name>
    <dbReference type="NCBI Taxonomy" id="3160968"/>
    <lineage>
        <taxon>Bacteria</taxon>
        <taxon>Bacillati</taxon>
        <taxon>Bacillota</taxon>
        <taxon>Bacilli</taxon>
        <taxon>Bacillales</taxon>
        <taxon>Paenibacillaceae</taxon>
        <taxon>Paenibacillus</taxon>
    </lineage>
</organism>
<comment type="caution">
    <text evidence="1">The sequence shown here is derived from an EMBL/GenBank/DDBJ whole genome shotgun (WGS) entry which is preliminary data.</text>
</comment>
<proteinExistence type="predicted"/>
<keyword evidence="2" id="KW-1185">Reference proteome</keyword>
<evidence type="ECO:0000313" key="2">
    <source>
        <dbReference type="Proteomes" id="UP001631969"/>
    </source>
</evidence>
<protein>
    <submittedName>
        <fullName evidence="1">Sporulation protein YqfD</fullName>
    </submittedName>
</protein>
<gene>
    <name evidence="1" type="primary">yqfD</name>
    <name evidence="1" type="ORF">ACI1P1_15515</name>
</gene>
<evidence type="ECO:0000313" key="1">
    <source>
        <dbReference type="EMBL" id="MFM9329703.1"/>
    </source>
</evidence>